<dbReference type="AlphaFoldDB" id="A0A437P189"/>
<sequence length="413" mass="46292">MTVDARNPEGQPLSPADRSRMISQSLRQMARVSRFSDPKKGMRAIRAQGRRDIITPILFVALFVIPALAGAAFYGLYLSDRYVTETRFAIRPAVGGAEKATPDQIGTSSGVPKELIAQDTAIVLDYVESRPMVEAVEKVLPVREMFSRSSIDAVSRFDPDLPIEKLVRYWQKRVEVRVEGTSGIVVVTVNAFAPEDALALAKAVVAEAERMVNDLTQRSRNDALAESDREMARAEEKLTRLHVAVRDLRNRDGVLDAEAVNDANLKMLGEIRSVRINLAVKLNLLQRDLREDTRTIQDLKAQIAQLDEQIGRIERQATTQDPQQRKVLADTLTRFEQLDEERKTTEKFYAATIAARERSRMIADRQIEFFSLVVAPVLPESAQQPRRLLWMSLVVAGAGVVFGLAMLIRRSID</sequence>
<keyword evidence="3" id="KW-0472">Membrane</keyword>
<accession>A0A437P189</accession>
<evidence type="ECO:0000256" key="2">
    <source>
        <dbReference type="SAM" id="MobiDB-lite"/>
    </source>
</evidence>
<gene>
    <name evidence="4" type="ORF">EOE48_18275</name>
</gene>
<name>A0A437P189_9HYPH</name>
<feature type="coiled-coil region" evidence="1">
    <location>
        <begin position="282"/>
        <end position="316"/>
    </location>
</feature>
<proteinExistence type="predicted"/>
<protein>
    <submittedName>
        <fullName evidence="4">Capsule biosynthesis protein</fullName>
    </submittedName>
</protein>
<dbReference type="PANTHER" id="PTHR32309">
    <property type="entry name" value="TYROSINE-PROTEIN KINASE"/>
    <property type="match status" value="1"/>
</dbReference>
<keyword evidence="3" id="KW-0812">Transmembrane</keyword>
<dbReference type="Proteomes" id="UP000286997">
    <property type="component" value="Unassembled WGS sequence"/>
</dbReference>
<dbReference type="GO" id="GO:0004713">
    <property type="term" value="F:protein tyrosine kinase activity"/>
    <property type="evidence" value="ECO:0007669"/>
    <property type="project" value="TreeGrafter"/>
</dbReference>
<dbReference type="GO" id="GO:0005886">
    <property type="term" value="C:plasma membrane"/>
    <property type="evidence" value="ECO:0007669"/>
    <property type="project" value="TreeGrafter"/>
</dbReference>
<evidence type="ECO:0000256" key="3">
    <source>
        <dbReference type="SAM" id="Phobius"/>
    </source>
</evidence>
<keyword evidence="3" id="KW-1133">Transmembrane helix</keyword>
<keyword evidence="1" id="KW-0175">Coiled coil</keyword>
<comment type="caution">
    <text evidence="4">The sequence shown here is derived from an EMBL/GenBank/DDBJ whole genome shotgun (WGS) entry which is preliminary data.</text>
</comment>
<feature type="transmembrane region" description="Helical" evidence="3">
    <location>
        <begin position="53"/>
        <end position="77"/>
    </location>
</feature>
<dbReference type="RefSeq" id="WP_127731745.1">
    <property type="nucleotide sequence ID" value="NZ_SACP01000018.1"/>
</dbReference>
<dbReference type="PANTHER" id="PTHR32309:SF13">
    <property type="entry name" value="FERRIC ENTEROBACTIN TRANSPORT PROTEIN FEPE"/>
    <property type="match status" value="1"/>
</dbReference>
<keyword evidence="5" id="KW-1185">Reference proteome</keyword>
<reference evidence="4 5" key="1">
    <citation type="submission" date="2019-01" db="EMBL/GenBank/DDBJ databases">
        <authorList>
            <person name="Chen W.-M."/>
        </authorList>
    </citation>
    <scope>NUCLEOTIDE SEQUENCE [LARGE SCALE GENOMIC DNA]</scope>
    <source>
        <strain evidence="4 5">TER-1</strain>
    </source>
</reference>
<dbReference type="OrthoDB" id="7800844at2"/>
<dbReference type="InterPro" id="IPR050445">
    <property type="entry name" value="Bact_polysacc_biosynth/exp"/>
</dbReference>
<evidence type="ECO:0000313" key="4">
    <source>
        <dbReference type="EMBL" id="RVU16006.1"/>
    </source>
</evidence>
<feature type="transmembrane region" description="Helical" evidence="3">
    <location>
        <begin position="388"/>
        <end position="408"/>
    </location>
</feature>
<feature type="region of interest" description="Disordered" evidence="2">
    <location>
        <begin position="1"/>
        <end position="20"/>
    </location>
</feature>
<dbReference type="EMBL" id="SACP01000018">
    <property type="protein sequence ID" value="RVU16006.1"/>
    <property type="molecule type" value="Genomic_DNA"/>
</dbReference>
<evidence type="ECO:0000256" key="1">
    <source>
        <dbReference type="SAM" id="Coils"/>
    </source>
</evidence>
<evidence type="ECO:0000313" key="5">
    <source>
        <dbReference type="Proteomes" id="UP000286997"/>
    </source>
</evidence>
<organism evidence="4 5">
    <name type="scientific">Methylobacterium oryzihabitans</name>
    <dbReference type="NCBI Taxonomy" id="2499852"/>
    <lineage>
        <taxon>Bacteria</taxon>
        <taxon>Pseudomonadati</taxon>
        <taxon>Pseudomonadota</taxon>
        <taxon>Alphaproteobacteria</taxon>
        <taxon>Hyphomicrobiales</taxon>
        <taxon>Methylobacteriaceae</taxon>
        <taxon>Methylobacterium</taxon>
    </lineage>
</organism>
<feature type="coiled-coil region" evidence="1">
    <location>
        <begin position="198"/>
        <end position="251"/>
    </location>
</feature>